<reference evidence="1 2" key="2">
    <citation type="journal article" date="2022" name="Mol. Ecol. Resour.">
        <title>The genomes of chicory, endive, great burdock and yacon provide insights into Asteraceae paleo-polyploidization history and plant inulin production.</title>
        <authorList>
            <person name="Fan W."/>
            <person name="Wang S."/>
            <person name="Wang H."/>
            <person name="Wang A."/>
            <person name="Jiang F."/>
            <person name="Liu H."/>
            <person name="Zhao H."/>
            <person name="Xu D."/>
            <person name="Zhang Y."/>
        </authorList>
    </citation>
    <scope>NUCLEOTIDE SEQUENCE [LARGE SCALE GENOMIC DNA]</scope>
    <source>
        <strain evidence="2">cv. Punajuju</strain>
        <tissue evidence="1">Leaves</tissue>
    </source>
</reference>
<name>A0ACB9F343_CICIN</name>
<sequence length="84" mass="9081">MASSSQMQNLNSESASDDYIGDNDSLDITLEDELAGLARSCAETPNHAQPSVGSPGIDQEEMDYPDEDEEGLGDEFTVHNLMTK</sequence>
<evidence type="ECO:0000313" key="2">
    <source>
        <dbReference type="Proteomes" id="UP001055811"/>
    </source>
</evidence>
<reference evidence="2" key="1">
    <citation type="journal article" date="2022" name="Mol. Ecol. Resour.">
        <title>The genomes of chicory, endive, great burdock and yacon provide insights into Asteraceae palaeo-polyploidization history and plant inulin production.</title>
        <authorList>
            <person name="Fan W."/>
            <person name="Wang S."/>
            <person name="Wang H."/>
            <person name="Wang A."/>
            <person name="Jiang F."/>
            <person name="Liu H."/>
            <person name="Zhao H."/>
            <person name="Xu D."/>
            <person name="Zhang Y."/>
        </authorList>
    </citation>
    <scope>NUCLEOTIDE SEQUENCE [LARGE SCALE GENOMIC DNA]</scope>
    <source>
        <strain evidence="2">cv. Punajuju</strain>
    </source>
</reference>
<proteinExistence type="predicted"/>
<accession>A0ACB9F343</accession>
<protein>
    <submittedName>
        <fullName evidence="1">Uncharacterized protein</fullName>
    </submittedName>
</protein>
<gene>
    <name evidence="1" type="ORF">L2E82_15343</name>
</gene>
<organism evidence="1 2">
    <name type="scientific">Cichorium intybus</name>
    <name type="common">Chicory</name>
    <dbReference type="NCBI Taxonomy" id="13427"/>
    <lineage>
        <taxon>Eukaryota</taxon>
        <taxon>Viridiplantae</taxon>
        <taxon>Streptophyta</taxon>
        <taxon>Embryophyta</taxon>
        <taxon>Tracheophyta</taxon>
        <taxon>Spermatophyta</taxon>
        <taxon>Magnoliopsida</taxon>
        <taxon>eudicotyledons</taxon>
        <taxon>Gunneridae</taxon>
        <taxon>Pentapetalae</taxon>
        <taxon>asterids</taxon>
        <taxon>campanulids</taxon>
        <taxon>Asterales</taxon>
        <taxon>Asteraceae</taxon>
        <taxon>Cichorioideae</taxon>
        <taxon>Cichorieae</taxon>
        <taxon>Cichoriinae</taxon>
        <taxon>Cichorium</taxon>
    </lineage>
</organism>
<keyword evidence="2" id="KW-1185">Reference proteome</keyword>
<dbReference type="Proteomes" id="UP001055811">
    <property type="component" value="Linkage Group LG03"/>
</dbReference>
<dbReference type="EMBL" id="CM042011">
    <property type="protein sequence ID" value="KAI3765313.1"/>
    <property type="molecule type" value="Genomic_DNA"/>
</dbReference>
<evidence type="ECO:0000313" key="1">
    <source>
        <dbReference type="EMBL" id="KAI3765313.1"/>
    </source>
</evidence>
<comment type="caution">
    <text evidence="1">The sequence shown here is derived from an EMBL/GenBank/DDBJ whole genome shotgun (WGS) entry which is preliminary data.</text>
</comment>